<keyword evidence="1" id="KW-0472">Membrane</keyword>
<keyword evidence="1" id="KW-1133">Transmembrane helix</keyword>
<keyword evidence="1" id="KW-0812">Transmembrane</keyword>
<evidence type="ECO:0000256" key="1">
    <source>
        <dbReference type="SAM" id="Phobius"/>
    </source>
</evidence>
<accession>A0A2P2PHZ3</accession>
<organism evidence="2">
    <name type="scientific">Rhizophora mucronata</name>
    <name type="common">Asiatic mangrove</name>
    <dbReference type="NCBI Taxonomy" id="61149"/>
    <lineage>
        <taxon>Eukaryota</taxon>
        <taxon>Viridiplantae</taxon>
        <taxon>Streptophyta</taxon>
        <taxon>Embryophyta</taxon>
        <taxon>Tracheophyta</taxon>
        <taxon>Spermatophyta</taxon>
        <taxon>Magnoliopsida</taxon>
        <taxon>eudicotyledons</taxon>
        <taxon>Gunneridae</taxon>
        <taxon>Pentapetalae</taxon>
        <taxon>rosids</taxon>
        <taxon>fabids</taxon>
        <taxon>Malpighiales</taxon>
        <taxon>Rhizophoraceae</taxon>
        <taxon>Rhizophora</taxon>
    </lineage>
</organism>
<evidence type="ECO:0000313" key="2">
    <source>
        <dbReference type="EMBL" id="MBX54289.1"/>
    </source>
</evidence>
<dbReference type="EMBL" id="GGEC01073805">
    <property type="protein sequence ID" value="MBX54289.1"/>
    <property type="molecule type" value="Transcribed_RNA"/>
</dbReference>
<sequence>MFFDAQKCNILFLYIYIRSLLFTIWWL</sequence>
<protein>
    <submittedName>
        <fullName evidence="2">Uncharacterized protein</fullName>
    </submittedName>
</protein>
<proteinExistence type="predicted"/>
<reference evidence="2" key="1">
    <citation type="submission" date="2018-02" db="EMBL/GenBank/DDBJ databases">
        <title>Rhizophora mucronata_Transcriptome.</title>
        <authorList>
            <person name="Meera S.P."/>
            <person name="Sreeshan A."/>
            <person name="Augustine A."/>
        </authorList>
    </citation>
    <scope>NUCLEOTIDE SEQUENCE</scope>
    <source>
        <tissue evidence="2">Leaf</tissue>
    </source>
</reference>
<feature type="transmembrane region" description="Helical" evidence="1">
    <location>
        <begin position="9"/>
        <end position="26"/>
    </location>
</feature>
<name>A0A2P2PHZ3_RHIMU</name>
<dbReference type="AlphaFoldDB" id="A0A2P2PHZ3"/>